<feature type="region of interest" description="Disordered" evidence="1">
    <location>
        <begin position="1"/>
        <end position="22"/>
    </location>
</feature>
<reference key="3">
    <citation type="journal article" date="1999" name="Nature">
        <title>Sequence and analysis of chromosome 4 of the plant Arabidopsis thaliana.</title>
        <authorList>
            <consortium name="EU"/>
            <consortium name="CSHL and WU Arabidopsis Sequencing Project"/>
            <person name="Mayer K."/>
            <person name="Schuller C."/>
            <person name="Wambutt R."/>
            <person name="Murphy G."/>
            <person name="Volckaert G."/>
            <person name="Pohl T."/>
            <person name="Dusterhoft A."/>
            <person name="Stiekema W."/>
            <person name="Entian K.D."/>
            <person name="Terryn N."/>
            <person name="Harris B."/>
            <person name="Ansorge W."/>
            <person name="Brandt P."/>
            <person name="Grivell L."/>
            <person name="Rieger M."/>
            <person name="Weichselgartner M."/>
            <person name="de Simone V."/>
            <person name="Obermaier B."/>
            <person name="Mache R."/>
            <person name="Muller M."/>
            <person name="Kreis M."/>
            <person name="Delseny M."/>
            <person name="Puigdomenech P."/>
            <person name="Watson M."/>
            <person name="Schmidtheini T."/>
            <person name="Reichert B."/>
            <person name="Portatelle D."/>
            <person name="Perez-Alonso M."/>
            <person name="Boutry M."/>
            <person name="Bancroft I."/>
            <person name="Vos P."/>
            <person name="Hoheisel J."/>
            <person name="Zimmermann W."/>
            <person name="Wedler H."/>
            <person name="Ridley P."/>
            <person name="Langham S.A."/>
            <person name="McCullagh B."/>
            <person name="Bilham L."/>
            <person name="Robben J."/>
            <person name="Van der Schueren J."/>
            <person name="Grymonprez B."/>
            <person name="Chuang Y.J."/>
            <person name="Vandenbussche F."/>
            <person name="Braeken M."/>
            <person name="Weltjens I."/>
            <person name="Voet M."/>
            <person name="Bastiaens I."/>
            <person name="Aert R."/>
            <person name="Defoor E."/>
            <person name="Weitzenegger T."/>
            <person name="Bothe G."/>
            <person name="Ramsperger U."/>
            <person name="Hilbert H."/>
            <person name="Braun M."/>
            <person name="Holzer E."/>
            <person name="Brandt A."/>
            <person name="Peters S."/>
            <person name="van Staveren M."/>
            <person name="Dirske W."/>
            <person name="Mooijman P."/>
            <person name="Klein Lankhorst R."/>
            <person name="Rose M."/>
            <person name="Hauf J."/>
            <person name="Kotter P."/>
            <person name="Berneiser S."/>
            <person name="Hempel S."/>
            <person name="Feldpausch M."/>
            <person name="Lamberth S."/>
            <person name="Van den Daele H."/>
            <person name="De Keyser A."/>
            <person name="Buysshaert C."/>
            <person name="Gielen J."/>
            <person name="Villarroel R."/>
            <person name="De Clercq R."/>
            <person name="Van Montagu M."/>
            <person name="Rogers J."/>
            <person name="Cronin A."/>
            <person name="Quail M."/>
            <person name="Bray-Allen S."/>
            <person name="Clark L."/>
            <person name="Doggett J."/>
            <person name="Hall S."/>
            <person name="Kay M."/>
            <person name="Lennard N."/>
            <person name="McLay K."/>
            <person name="Mayes R."/>
            <person name="Pettett A."/>
            <person name="Rajandream M.A."/>
            <person name="Lyne M."/>
            <person name="Benes V."/>
            <person name="Rechmann S."/>
            <person name="Borkova D."/>
            <person name="Blocker H."/>
            <person name="Scharfe M."/>
            <person name="Grimm M."/>
            <person name="Lohnert T.H."/>
            <person name="Dose S."/>
            <person name="de Haan M."/>
            <person name="Maarse A."/>
            <person name="Schafer M."/>
            <person name="Muller-Auer S."/>
            <person name="Gabel C."/>
            <person name="Fuchs M."/>
            <person name="Fartmann B."/>
            <person name="Granderath K."/>
            <person name="Dauner D."/>
            <person name="Herzl A."/>
            <person name="Neumann S."/>
            <person name="Argiriou A."/>
            <person name="Vitale D."/>
            <person name="Liguori R."/>
            <person name="Piravandi E."/>
            <person name="Massenet O."/>
            <person name="Quigley F."/>
            <person name="Clabauld G."/>
            <person name="Mundlein A."/>
            <person name="Felber R."/>
            <person name="Schnabl S."/>
            <person name="Hiller R."/>
            <person name="Schmidt W."/>
            <person name="Lecharny A."/>
            <person name="Aubourg S."/>
            <person name="Chefdor F."/>
            <person name="Cooke R."/>
            <person name="Berger C."/>
            <person name="Montfort A."/>
            <person name="Casacuberta E."/>
            <person name="Gibbons T."/>
            <person name="Weber N."/>
            <person name="Vandenbol M."/>
            <person name="Bargues M."/>
            <person name="Terol J."/>
            <person name="Torres A."/>
            <person name="Perez-Perez A."/>
            <person name="Purnelle B."/>
            <person name="Bent E."/>
            <person name="Johnson S."/>
            <person name="Tacon D."/>
            <person name="Jesse T."/>
            <person name="Heijnen L."/>
            <person name="Schwarz S."/>
            <person name="Scholler P."/>
            <person name="Heber S."/>
            <person name="Francs P."/>
            <person name="Bielke C."/>
            <person name="Frishman D."/>
            <person name="Haase D."/>
            <person name="Lemcke K."/>
            <person name="Mewes H.W."/>
            <person name="Stocker S."/>
            <person name="Zaccaria P."/>
            <person name="Bevan M."/>
            <person name="Wilson R.K."/>
            <person name="de la Bastide M."/>
            <person name="Habermann K."/>
            <person name="Parnell L."/>
            <person name="Dedhia N."/>
            <person name="Gnoj L."/>
            <person name="Schutz K."/>
            <person name="Huang E."/>
            <person name="Spiegel L."/>
            <person name="Sehkon M."/>
            <person name="Murray J."/>
            <person name="Sheet P."/>
            <person name="Cordes M."/>
            <person name="Abu-Threideh J."/>
            <person name="Stoneking T."/>
            <person name="Kalicki J."/>
            <person name="Graves T."/>
            <person name="Harmon G."/>
            <person name="Edwards J."/>
            <person name="Latreille P."/>
            <person name="Courtney L."/>
            <person name="Cloud J."/>
            <person name="Abbott A."/>
            <person name="Scott K."/>
            <person name="Johnson D."/>
            <person name="Minx P."/>
            <person name="Bentley D."/>
            <person name="Fulton B."/>
            <person name="Miller N."/>
            <person name="Greco T."/>
            <person name="Kemp K."/>
            <person name="Kramer J."/>
            <person name="Fulton L."/>
            <person name="Mardis E."/>
            <person name="Dante M."/>
            <person name="Pepin K."/>
            <person name="Hillier L."/>
            <person name="Nelson J."/>
            <person name="Spieth J."/>
            <person name="Ryan E."/>
            <person name="Andrews S."/>
            <person name="Geisel C."/>
            <person name="Layman D."/>
            <person name="Du H."/>
            <person name="Ali J."/>
            <person name="Berghoff A."/>
            <person name="Jones K."/>
            <person name="Drone K."/>
            <person name="Cotton M."/>
            <person name="Joshu C."/>
            <person name="Antonoiu B."/>
            <person name="Zidanic M."/>
            <person name="Strong C."/>
            <person name="Sun H."/>
            <person name="Lamar B."/>
            <person name="Yordan C."/>
            <person name="Ma P."/>
            <person name="Zhong J."/>
            <person name="Preston R."/>
            <person name="Vil D."/>
            <person name="Shekher M."/>
            <person name="Matero A."/>
            <person name="Shah R."/>
            <person name="Swaby I.K."/>
            <person name="O'Shaughnessy A."/>
            <person name="Rodriguez M."/>
            <person name="Hoffmann J."/>
            <person name="Till S."/>
            <person name="Granat S."/>
            <person name="Shohdy N."/>
            <person name="Hasegawa A."/>
            <person name="Hameed A."/>
            <person name="Lodhi M."/>
            <person name="Johnson A."/>
            <person name="Chen E."/>
            <person name="Marra M."/>
            <person name="Martienssen R."/>
            <person name="McCombie W.R."/>
        </authorList>
    </citation>
    <scope>NUCLEOTIDE SEQUENCE [LARGE SCALE GENOMIC DNA]</scope>
    <source>
        <strain>cv. Columbia</strain>
    </source>
</reference>
<evidence type="ECO:0000256" key="1">
    <source>
        <dbReference type="SAM" id="MobiDB-lite"/>
    </source>
</evidence>
<dbReference type="PIR" id="T05160">
    <property type="entry name" value="T05160"/>
</dbReference>
<dbReference type="AlphaFoldDB" id="O65417"/>
<dbReference type="PANTHER" id="PTHR13211">
    <property type="entry name" value="TELOMERASE CAJAL BODY PROTEIN 1"/>
    <property type="match status" value="1"/>
</dbReference>
<dbReference type="InterPro" id="IPR036322">
    <property type="entry name" value="WD40_repeat_dom_sf"/>
</dbReference>
<dbReference type="EMBL" id="AL022603">
    <property type="protein sequence ID" value="CAA18716.1"/>
    <property type="molecule type" value="Genomic_DNA"/>
</dbReference>
<evidence type="ECO:0000313" key="2">
    <source>
        <dbReference type="EMBL" id="CAA18716.1"/>
    </source>
</evidence>
<dbReference type="PANTHER" id="PTHR13211:SF0">
    <property type="entry name" value="TELOMERASE CAJAL BODY PROTEIN 1"/>
    <property type="match status" value="1"/>
</dbReference>
<dbReference type="SUPFAM" id="SSF50978">
    <property type="entry name" value="WD40 repeat-like"/>
    <property type="match status" value="1"/>
</dbReference>
<sequence length="369" mass="41315">MGEEEAVAEENGGLKVESGEQKSSWPTMRFDVSPYRTHHFSKQFRTARNPNNFLKGLKWSPDGSCFLASSEDNTLSLFHLPQDGGDSNGYGVPVPEEETIRYIFGIVLLLRCTYRAYDAMDEITAAFSVGFNPDGTKIFAGYNSSIRVFDLHRPGRDFRQYSTLQKNKEGQAGILSTLAFSPTNSGMLAVGSYGQTTGIYREDNMELLYVLHGQEGGVTHDPYILCWDIRKSVEIVYKLYRATENTNQRVFFDIEPCGRHLGTGGQDGLVHMYDLQTGNWVSGYQAASDTVNAFSFHPYLPMAATSSGHRRFAIPDDDDGEDKNELQLKADENCVSLWSFYVEDNTYDENNGVASESHLQNVTEEIVLT</sequence>
<dbReference type="InterPro" id="IPR015943">
    <property type="entry name" value="WD40/YVTN_repeat-like_dom_sf"/>
</dbReference>
<reference evidence="2" key="2">
    <citation type="submission" date="1998-08" db="EMBL/GenBank/DDBJ databases">
        <authorList>
            <person name="EU Arabidopsis sequencing project"/>
        </authorList>
    </citation>
    <scope>NUCLEOTIDE SEQUENCE</scope>
</reference>
<protein>
    <submittedName>
        <fullName evidence="3">Uncharacterized protein AT4g21520</fullName>
    </submittedName>
    <submittedName>
        <fullName evidence="2">Uncharacterized protein F18E5.140</fullName>
    </submittedName>
</protein>
<name>O65417_ARATH</name>
<accession>O65417</accession>
<reference evidence="3" key="4">
    <citation type="submission" date="2000-03" db="EMBL/GenBank/DDBJ databases">
        <authorList>
            <person name="Peters S.A."/>
            <person name="van Staveren M."/>
            <person name="Dirkse W."/>
            <person name="Stiekema W."/>
            <person name="Mewes H.W."/>
            <person name="Lemcke K."/>
            <person name="Mayer K.F.X."/>
        </authorList>
    </citation>
    <scope>NUCLEOTIDE SEQUENCE</scope>
</reference>
<dbReference type="InterPro" id="IPR051150">
    <property type="entry name" value="SWT21/TCAB1_mRNA_Telomere"/>
</dbReference>
<dbReference type="ExpressionAtlas" id="O65417">
    <property type="expression patterns" value="baseline and differential"/>
</dbReference>
<organism evidence="2">
    <name type="scientific">Arabidopsis thaliana</name>
    <name type="common">Mouse-ear cress</name>
    <dbReference type="NCBI Taxonomy" id="3702"/>
    <lineage>
        <taxon>Eukaryota</taxon>
        <taxon>Viridiplantae</taxon>
        <taxon>Streptophyta</taxon>
        <taxon>Embryophyta</taxon>
        <taxon>Tracheophyta</taxon>
        <taxon>Spermatophyta</taxon>
        <taxon>Magnoliopsida</taxon>
        <taxon>eudicotyledons</taxon>
        <taxon>Gunneridae</taxon>
        <taxon>Pentapetalae</taxon>
        <taxon>rosids</taxon>
        <taxon>malvids</taxon>
        <taxon>Brassicales</taxon>
        <taxon>Brassicaceae</taxon>
        <taxon>Camelineae</taxon>
        <taxon>Arabidopsis</taxon>
    </lineage>
</organism>
<dbReference type="Pfam" id="PF00400">
    <property type="entry name" value="WD40"/>
    <property type="match status" value="1"/>
</dbReference>
<gene>
    <name evidence="2" type="primary">F18E5.140</name>
    <name evidence="3" type="ordered locus">At4g21520</name>
</gene>
<proteinExistence type="predicted"/>
<dbReference type="EMBL" id="AL161555">
    <property type="protein sequence ID" value="CAB81259.1"/>
    <property type="molecule type" value="Genomic_DNA"/>
</dbReference>
<dbReference type="Gene3D" id="2.130.10.10">
    <property type="entry name" value="YVTN repeat-like/Quinoprotein amine dehydrogenase"/>
    <property type="match status" value="1"/>
</dbReference>
<reference evidence="2" key="1">
    <citation type="submission" date="1998-04" db="EMBL/GenBank/DDBJ databases">
        <authorList>
            <person name="Peters S.A."/>
            <person name="van Staveren M."/>
            <person name="Dirkse W."/>
            <person name="Stiekema W."/>
            <person name="Bancroft I."/>
            <person name="Mewes H.W."/>
            <person name="Mayer K.F.X."/>
            <person name="Schueller C."/>
            <person name="Bevan M."/>
        </authorList>
    </citation>
    <scope>NUCLEOTIDE SEQUENCE</scope>
</reference>
<dbReference type="SMART" id="SM00320">
    <property type="entry name" value="WD40"/>
    <property type="match status" value="4"/>
</dbReference>
<evidence type="ECO:0000313" key="3">
    <source>
        <dbReference type="EMBL" id="CAB81259.1"/>
    </source>
</evidence>
<dbReference type="InterPro" id="IPR001680">
    <property type="entry name" value="WD40_rpt"/>
</dbReference>